<evidence type="ECO:0000313" key="3">
    <source>
        <dbReference type="Proteomes" id="UP001596154"/>
    </source>
</evidence>
<dbReference type="Proteomes" id="UP001596154">
    <property type="component" value="Unassembled WGS sequence"/>
</dbReference>
<dbReference type="EMBL" id="JBHSNY010000020">
    <property type="protein sequence ID" value="MFC5639346.1"/>
    <property type="molecule type" value="Genomic_DNA"/>
</dbReference>
<feature type="domain" description="STAS" evidence="1">
    <location>
        <begin position="1"/>
        <end position="49"/>
    </location>
</feature>
<name>A0ABW0V5E4_9ACTN</name>
<comment type="caution">
    <text evidence="2">The sequence shown here is derived from an EMBL/GenBank/DDBJ whole genome shotgun (WGS) entry which is preliminary data.</text>
</comment>
<evidence type="ECO:0000313" key="2">
    <source>
        <dbReference type="EMBL" id="MFC5639346.1"/>
    </source>
</evidence>
<dbReference type="PROSITE" id="PS50801">
    <property type="entry name" value="STAS"/>
    <property type="match status" value="1"/>
</dbReference>
<sequence length="49" mass="4996">MHHLTSPDLGERIKGLPAGGKFLVLDVSGVSFCDSAGSKASSALVDRPA</sequence>
<dbReference type="InterPro" id="IPR002645">
    <property type="entry name" value="STAS_dom"/>
</dbReference>
<dbReference type="Gene3D" id="3.30.750.24">
    <property type="entry name" value="STAS domain"/>
    <property type="match status" value="1"/>
</dbReference>
<protein>
    <recommendedName>
        <fullName evidence="1">STAS domain-containing protein</fullName>
    </recommendedName>
</protein>
<dbReference type="InterPro" id="IPR036513">
    <property type="entry name" value="STAS_dom_sf"/>
</dbReference>
<organism evidence="2 3">
    <name type="scientific">Streptomyces bullii</name>
    <dbReference type="NCBI Taxonomy" id="349910"/>
    <lineage>
        <taxon>Bacteria</taxon>
        <taxon>Bacillati</taxon>
        <taxon>Actinomycetota</taxon>
        <taxon>Actinomycetes</taxon>
        <taxon>Kitasatosporales</taxon>
        <taxon>Streptomycetaceae</taxon>
        <taxon>Streptomyces</taxon>
    </lineage>
</organism>
<gene>
    <name evidence="2" type="ORF">ACFPZJ_37570</name>
</gene>
<accession>A0ABW0V5E4</accession>
<dbReference type="RefSeq" id="WP_381031335.1">
    <property type="nucleotide sequence ID" value="NZ_JBHSNY010000020.1"/>
</dbReference>
<dbReference type="SUPFAM" id="SSF52091">
    <property type="entry name" value="SpoIIaa-like"/>
    <property type="match status" value="1"/>
</dbReference>
<proteinExistence type="predicted"/>
<reference evidence="3" key="1">
    <citation type="journal article" date="2019" name="Int. J. Syst. Evol. Microbiol.">
        <title>The Global Catalogue of Microorganisms (GCM) 10K type strain sequencing project: providing services to taxonomists for standard genome sequencing and annotation.</title>
        <authorList>
            <consortium name="The Broad Institute Genomics Platform"/>
            <consortium name="The Broad Institute Genome Sequencing Center for Infectious Disease"/>
            <person name="Wu L."/>
            <person name="Ma J."/>
        </authorList>
    </citation>
    <scope>NUCLEOTIDE SEQUENCE [LARGE SCALE GENOMIC DNA]</scope>
    <source>
        <strain evidence="3">CGMCC 4.7248</strain>
    </source>
</reference>
<keyword evidence="3" id="KW-1185">Reference proteome</keyword>
<evidence type="ECO:0000259" key="1">
    <source>
        <dbReference type="PROSITE" id="PS50801"/>
    </source>
</evidence>